<feature type="domain" description="Fe2OG dioxygenase" evidence="3">
    <location>
        <begin position="163"/>
        <end position="283"/>
    </location>
</feature>
<dbReference type="InterPro" id="IPR026992">
    <property type="entry name" value="DIOX_N"/>
</dbReference>
<dbReference type="PRINTS" id="PR00682">
    <property type="entry name" value="IPNSYNTHASE"/>
</dbReference>
<comment type="similarity">
    <text evidence="1">Belongs to the iron/ascorbate-dependent oxidoreductase family.</text>
</comment>
<dbReference type="GO" id="GO:0016491">
    <property type="term" value="F:oxidoreductase activity"/>
    <property type="evidence" value="ECO:0007669"/>
    <property type="project" value="UniProtKB-KW"/>
</dbReference>
<sequence length="337" mass="38955">MTTPERPKEFRAGREPPVINLGGAEGPIVHEIADACERWGFFQVVNHDVNPETIRLFDESVEAFFAQPSDLKRKVKRHADNSRGWFDDELTKQTPDFKEVFDVGEEGDFAIDGTNQWPDEPTRFRTDVKRYFCELETLALRLAGYLAQALSLETQSFDPELRPNTSFLRINYYPVCTTRAAPEDWNSEEEPKPDKDGVFSVNRHTDSGMLTVLRQREGDPCSLQVFDRVAQRWTRVHPAKGAFIINIGDVCQVWSNDRFQSPVHRVLANPEQERYSAPFFLNPSYEAVMQKRTLDDVPPRYRPFTWGEFRRRRFEGDLEDTGKADVQISDYQIAGRL</sequence>
<dbReference type="EMBL" id="BEYU01000025">
    <property type="protein sequence ID" value="GBG26877.1"/>
    <property type="molecule type" value="Genomic_DNA"/>
</dbReference>
<accession>A0A2R5G745</accession>
<dbReference type="InParanoid" id="A0A2R5G745"/>
<dbReference type="PROSITE" id="PS51471">
    <property type="entry name" value="FE2OG_OXY"/>
    <property type="match status" value="1"/>
</dbReference>
<dbReference type="Gene3D" id="2.60.120.330">
    <property type="entry name" value="B-lactam Antibiotic, Isopenicillin N Synthase, Chain"/>
    <property type="match status" value="1"/>
</dbReference>
<evidence type="ECO:0000313" key="5">
    <source>
        <dbReference type="Proteomes" id="UP000241890"/>
    </source>
</evidence>
<keyword evidence="5" id="KW-1185">Reference proteome</keyword>
<dbReference type="InterPro" id="IPR005123">
    <property type="entry name" value="Oxoglu/Fe-dep_dioxygenase_dom"/>
</dbReference>
<dbReference type="OrthoDB" id="288590at2759"/>
<dbReference type="PANTHER" id="PTHR47990">
    <property type="entry name" value="2-OXOGLUTARATE (2OG) AND FE(II)-DEPENDENT OXYGENASE SUPERFAMILY PROTEIN-RELATED"/>
    <property type="match status" value="1"/>
</dbReference>
<reference evidence="4 5" key="1">
    <citation type="submission" date="2017-12" db="EMBL/GenBank/DDBJ databases">
        <title>Sequencing, de novo assembly and annotation of complete genome of a new Thraustochytrid species, strain FCC1311.</title>
        <authorList>
            <person name="Sedici K."/>
            <person name="Godart F."/>
            <person name="Aiese Cigliano R."/>
            <person name="Sanseverino W."/>
            <person name="Barakat M."/>
            <person name="Ortet P."/>
            <person name="Marechal E."/>
            <person name="Cagnac O."/>
            <person name="Amato A."/>
        </authorList>
    </citation>
    <scope>NUCLEOTIDE SEQUENCE [LARGE SCALE GENOMIC DNA]</scope>
</reference>
<evidence type="ECO:0000313" key="4">
    <source>
        <dbReference type="EMBL" id="GBG26877.1"/>
    </source>
</evidence>
<dbReference type="AlphaFoldDB" id="A0A2R5G745"/>
<organism evidence="4 5">
    <name type="scientific">Hondaea fermentalgiana</name>
    <dbReference type="NCBI Taxonomy" id="2315210"/>
    <lineage>
        <taxon>Eukaryota</taxon>
        <taxon>Sar</taxon>
        <taxon>Stramenopiles</taxon>
        <taxon>Bigyra</taxon>
        <taxon>Labyrinthulomycetes</taxon>
        <taxon>Thraustochytrida</taxon>
        <taxon>Thraustochytriidae</taxon>
        <taxon>Hondaea</taxon>
    </lineage>
</organism>
<evidence type="ECO:0000259" key="3">
    <source>
        <dbReference type="PROSITE" id="PS51471"/>
    </source>
</evidence>
<evidence type="ECO:0000256" key="2">
    <source>
        <dbReference type="SAM" id="MobiDB-lite"/>
    </source>
</evidence>
<dbReference type="Proteomes" id="UP000241890">
    <property type="component" value="Unassembled WGS sequence"/>
</dbReference>
<dbReference type="SUPFAM" id="SSF51197">
    <property type="entry name" value="Clavaminate synthase-like"/>
    <property type="match status" value="1"/>
</dbReference>
<evidence type="ECO:0000256" key="1">
    <source>
        <dbReference type="RuleBase" id="RU003682"/>
    </source>
</evidence>
<keyword evidence="1" id="KW-0479">Metal-binding</keyword>
<proteinExistence type="inferred from homology"/>
<feature type="region of interest" description="Disordered" evidence="2">
    <location>
        <begin position="182"/>
        <end position="201"/>
    </location>
</feature>
<dbReference type="GO" id="GO:0046872">
    <property type="term" value="F:metal ion binding"/>
    <property type="evidence" value="ECO:0007669"/>
    <property type="project" value="UniProtKB-KW"/>
</dbReference>
<gene>
    <name evidence="4" type="ORF">FCC1311_030992</name>
</gene>
<dbReference type="InterPro" id="IPR044861">
    <property type="entry name" value="IPNS-like_FE2OG_OXY"/>
</dbReference>
<dbReference type="InterPro" id="IPR027443">
    <property type="entry name" value="IPNS-like_sf"/>
</dbReference>
<dbReference type="Pfam" id="PF03171">
    <property type="entry name" value="2OG-FeII_Oxy"/>
    <property type="match status" value="1"/>
</dbReference>
<comment type="caution">
    <text evidence="4">The sequence shown here is derived from an EMBL/GenBank/DDBJ whole genome shotgun (WGS) entry which is preliminary data.</text>
</comment>
<dbReference type="Pfam" id="PF14226">
    <property type="entry name" value="DIOX_N"/>
    <property type="match status" value="1"/>
</dbReference>
<dbReference type="FunFam" id="2.60.120.330:FF:000012">
    <property type="entry name" value="Gibberellin 20 oxidase 1"/>
    <property type="match status" value="1"/>
</dbReference>
<keyword evidence="1" id="KW-0560">Oxidoreductase</keyword>
<name>A0A2R5G745_9STRA</name>
<dbReference type="InterPro" id="IPR050231">
    <property type="entry name" value="Iron_ascorbate_oxido_reductase"/>
</dbReference>
<keyword evidence="1" id="KW-0408">Iron</keyword>
<protein>
    <submittedName>
        <fullName evidence="4">1-aminocyclopropane-1-carboxylate oxidase-like 3</fullName>
    </submittedName>
</protein>